<sequence>MQMRSVKTKIHLAASRLHKWFALIVGLQVLIWMTSGLVMSVLPIEVVRGEHLVNRTGHEVLGKVQGVRPLEDVVAAAQGPVEAVTFRIQGGRLTAEVTGGGKSALVDPYTANRLPPIGKDAAAAIALRSWKGTANPSVAVEQVEGTSPEFRGPLPAWRVTLDGSTHVYVGADTGQVRAVRTDTWRIYDFLWGLHIMDWKEHDNFNNVWLVSFAASGLLFALTGFMLLIMRFPLKLRRRRSAI</sequence>
<dbReference type="OrthoDB" id="9806195at2"/>
<comment type="caution">
    <text evidence="2">The sequence shown here is derived from an EMBL/GenBank/DDBJ whole genome shotgun (WGS) entry which is preliminary data.</text>
</comment>
<dbReference type="InterPro" id="IPR005625">
    <property type="entry name" value="PepSY-ass_TM"/>
</dbReference>
<accession>A0A437N3W4</accession>
<keyword evidence="1" id="KW-1133">Transmembrane helix</keyword>
<feature type="transmembrane region" description="Helical" evidence="1">
    <location>
        <begin position="20"/>
        <end position="42"/>
    </location>
</feature>
<keyword evidence="1" id="KW-0472">Membrane</keyword>
<protein>
    <recommendedName>
        <fullName evidence="4">PepSY domain-containing protein</fullName>
    </recommendedName>
</protein>
<dbReference type="AlphaFoldDB" id="A0A437N3W4"/>
<organism evidence="2 3">
    <name type="scientific">Novosphingobium umbonatum</name>
    <dbReference type="NCBI Taxonomy" id="1908524"/>
    <lineage>
        <taxon>Bacteria</taxon>
        <taxon>Pseudomonadati</taxon>
        <taxon>Pseudomonadota</taxon>
        <taxon>Alphaproteobacteria</taxon>
        <taxon>Sphingomonadales</taxon>
        <taxon>Sphingomonadaceae</taxon>
        <taxon>Novosphingobium</taxon>
    </lineage>
</organism>
<evidence type="ECO:0000313" key="3">
    <source>
        <dbReference type="Proteomes" id="UP000282837"/>
    </source>
</evidence>
<reference evidence="2 3" key="1">
    <citation type="submission" date="2019-01" db="EMBL/GenBank/DDBJ databases">
        <authorList>
            <person name="Chen W.-M."/>
        </authorList>
    </citation>
    <scope>NUCLEOTIDE SEQUENCE [LARGE SCALE GENOMIC DNA]</scope>
    <source>
        <strain evidence="2 3">FSY-9</strain>
    </source>
</reference>
<proteinExistence type="predicted"/>
<evidence type="ECO:0000313" key="2">
    <source>
        <dbReference type="EMBL" id="RVU04589.1"/>
    </source>
</evidence>
<keyword evidence="3" id="KW-1185">Reference proteome</keyword>
<feature type="transmembrane region" description="Helical" evidence="1">
    <location>
        <begin position="207"/>
        <end position="229"/>
    </location>
</feature>
<evidence type="ECO:0008006" key="4">
    <source>
        <dbReference type="Google" id="ProtNLM"/>
    </source>
</evidence>
<gene>
    <name evidence="2" type="ORF">EOE18_10445</name>
</gene>
<evidence type="ECO:0000256" key="1">
    <source>
        <dbReference type="SAM" id="Phobius"/>
    </source>
</evidence>
<dbReference type="EMBL" id="SACO01000007">
    <property type="protein sequence ID" value="RVU04589.1"/>
    <property type="molecule type" value="Genomic_DNA"/>
</dbReference>
<name>A0A437N3W4_9SPHN</name>
<dbReference type="Proteomes" id="UP000282837">
    <property type="component" value="Unassembled WGS sequence"/>
</dbReference>
<keyword evidence="1" id="KW-0812">Transmembrane</keyword>
<dbReference type="Pfam" id="PF03929">
    <property type="entry name" value="PepSY_TM"/>
    <property type="match status" value="1"/>
</dbReference>